<dbReference type="RefSeq" id="WP_138673277.1">
    <property type="nucleotide sequence ID" value="NZ_VCKY01000295.1"/>
</dbReference>
<name>A0A5S4FHE1_9ACTN</name>
<reference evidence="2 3" key="1">
    <citation type="submission" date="2019-05" db="EMBL/GenBank/DDBJ databases">
        <title>Draft genome sequence of Nonomuraea turkmeniaca DSM 43926.</title>
        <authorList>
            <person name="Saricaoglu S."/>
            <person name="Isik K."/>
        </authorList>
    </citation>
    <scope>NUCLEOTIDE SEQUENCE [LARGE SCALE GENOMIC DNA]</scope>
    <source>
        <strain evidence="2 3">DSM 43926</strain>
    </source>
</reference>
<proteinExistence type="predicted"/>
<sequence>MTELYINELPPPQISPPGHLWHPDYRADGERYDSTPDKEMPKWREWALDGRPTSWPEARDGVGIDRSAVTAVARALLSDLERYSGLRKFPDGERFTHDESPVGQYDVRAFSMPKFGNFLPGRDLRAEATGSGVLEDFQRFLEHALGQLFRSYSYYIAALASCIGEYDLAEEASALGRQSPHDIVQMTWHKGDIGEDDSLLEMQWSRDWNKLDSSANEYPSRLDSIDNESDSAGYGSLLLAEADLLAESVSTLTTQGADLAEAWSGDAAKEALRGMEALRATFIELAAAVGTVGEGVRWFSEDVLPVFKDLKHQFRERDIPFGYASPVWDHQVPTIDLAVGCSREEHVYYYEYSDREITYTRDEAIPVAYREDLYSSELSRWVNERERQAIEDRKLDPATIYVTAMARQHMNKLNGYLEALHAFLPKEVVCNLPSYGQD</sequence>
<dbReference type="Proteomes" id="UP000309128">
    <property type="component" value="Unassembled WGS sequence"/>
</dbReference>
<feature type="region of interest" description="Disordered" evidence="1">
    <location>
        <begin position="1"/>
        <end position="22"/>
    </location>
</feature>
<accession>A0A5S4FHE1</accession>
<dbReference type="EMBL" id="VCKY01000295">
    <property type="protein sequence ID" value="TMR08416.1"/>
    <property type="molecule type" value="Genomic_DNA"/>
</dbReference>
<organism evidence="2 3">
    <name type="scientific">Nonomuraea turkmeniaca</name>
    <dbReference type="NCBI Taxonomy" id="103838"/>
    <lineage>
        <taxon>Bacteria</taxon>
        <taxon>Bacillati</taxon>
        <taxon>Actinomycetota</taxon>
        <taxon>Actinomycetes</taxon>
        <taxon>Streptosporangiales</taxon>
        <taxon>Streptosporangiaceae</taxon>
        <taxon>Nonomuraea</taxon>
    </lineage>
</organism>
<protein>
    <submittedName>
        <fullName evidence="2">Uncharacterized protein</fullName>
    </submittedName>
</protein>
<keyword evidence="3" id="KW-1185">Reference proteome</keyword>
<gene>
    <name evidence="2" type="ORF">ETD86_47925</name>
</gene>
<evidence type="ECO:0000256" key="1">
    <source>
        <dbReference type="SAM" id="MobiDB-lite"/>
    </source>
</evidence>
<dbReference type="AlphaFoldDB" id="A0A5S4FHE1"/>
<evidence type="ECO:0000313" key="2">
    <source>
        <dbReference type="EMBL" id="TMR08416.1"/>
    </source>
</evidence>
<comment type="caution">
    <text evidence="2">The sequence shown here is derived from an EMBL/GenBank/DDBJ whole genome shotgun (WGS) entry which is preliminary data.</text>
</comment>
<evidence type="ECO:0000313" key="3">
    <source>
        <dbReference type="Proteomes" id="UP000309128"/>
    </source>
</evidence>
<dbReference type="OrthoDB" id="9805728at2"/>